<keyword evidence="2" id="KW-1185">Reference proteome</keyword>
<proteinExistence type="predicted"/>
<evidence type="ECO:0000313" key="2">
    <source>
        <dbReference type="Proteomes" id="UP000625711"/>
    </source>
</evidence>
<gene>
    <name evidence="1" type="ORF">GWI33_017272</name>
</gene>
<dbReference type="AlphaFoldDB" id="A0A834M7T6"/>
<name>A0A834M7T6_RHYFE</name>
<organism evidence="1 2">
    <name type="scientific">Rhynchophorus ferrugineus</name>
    <name type="common">Red palm weevil</name>
    <name type="synonym">Curculio ferrugineus</name>
    <dbReference type="NCBI Taxonomy" id="354439"/>
    <lineage>
        <taxon>Eukaryota</taxon>
        <taxon>Metazoa</taxon>
        <taxon>Ecdysozoa</taxon>
        <taxon>Arthropoda</taxon>
        <taxon>Hexapoda</taxon>
        <taxon>Insecta</taxon>
        <taxon>Pterygota</taxon>
        <taxon>Neoptera</taxon>
        <taxon>Endopterygota</taxon>
        <taxon>Coleoptera</taxon>
        <taxon>Polyphaga</taxon>
        <taxon>Cucujiformia</taxon>
        <taxon>Curculionidae</taxon>
        <taxon>Dryophthorinae</taxon>
        <taxon>Rhynchophorus</taxon>
    </lineage>
</organism>
<reference evidence="1" key="1">
    <citation type="submission" date="2020-08" db="EMBL/GenBank/DDBJ databases">
        <title>Genome sequencing and assembly of the red palm weevil Rhynchophorus ferrugineus.</title>
        <authorList>
            <person name="Dias G.B."/>
            <person name="Bergman C.M."/>
            <person name="Manee M."/>
        </authorList>
    </citation>
    <scope>NUCLEOTIDE SEQUENCE</scope>
    <source>
        <strain evidence="1">AA-2017</strain>
        <tissue evidence="1">Whole larva</tissue>
    </source>
</reference>
<dbReference type="Proteomes" id="UP000625711">
    <property type="component" value="Unassembled WGS sequence"/>
</dbReference>
<comment type="caution">
    <text evidence="1">The sequence shown here is derived from an EMBL/GenBank/DDBJ whole genome shotgun (WGS) entry which is preliminary data.</text>
</comment>
<sequence length="158" mass="17637">MTTKKLRKTIFADEKNNSHQDNAPTYKLEKTTKSLLQSPLYSPDLPPPKGLFVGLPDTTTITIISVNLLNITNPPILIHSLVVSDVGYGAATSQRNRARPTRTTTGFKKYGTTAKSIAGAWASQKTVFVTWDWFCRRVNCLSVFVYNIFCKLSLNQPK</sequence>
<accession>A0A834M7T6</accession>
<evidence type="ECO:0000313" key="1">
    <source>
        <dbReference type="EMBL" id="KAF7269685.1"/>
    </source>
</evidence>
<dbReference type="EMBL" id="JAACXV010014194">
    <property type="protein sequence ID" value="KAF7269685.1"/>
    <property type="molecule type" value="Genomic_DNA"/>
</dbReference>
<protein>
    <submittedName>
        <fullName evidence="1">Uncharacterized protein</fullName>
    </submittedName>
</protein>